<feature type="region of interest" description="Disordered" evidence="1">
    <location>
        <begin position="136"/>
        <end position="177"/>
    </location>
</feature>
<dbReference type="Proteomes" id="UP000499080">
    <property type="component" value="Unassembled WGS sequence"/>
</dbReference>
<dbReference type="EMBL" id="BGPR01005553">
    <property type="protein sequence ID" value="GBN11238.1"/>
    <property type="molecule type" value="Genomic_DNA"/>
</dbReference>
<evidence type="ECO:0000313" key="3">
    <source>
        <dbReference type="Proteomes" id="UP000499080"/>
    </source>
</evidence>
<feature type="compositionally biased region" description="Low complexity" evidence="1">
    <location>
        <begin position="88"/>
        <end position="105"/>
    </location>
</feature>
<evidence type="ECO:0000313" key="2">
    <source>
        <dbReference type="EMBL" id="GBN11238.1"/>
    </source>
</evidence>
<sequence length="309" mass="33884">MPPKTRNSKGRTEADYEALQRYIKNKVAEDKRAGLYPYEDWNYAGSIGSRARHNGQYHSSKNKQQNQNPPSRNHQESLSSPNIEQETSPHQTSNYSSSNSKILSNSPLVNVNSSVKGSTELSSSVSQNISSQEALLPLPIDTSDNSLLNSTTRGTLTKSIPSGSNDGEEASSLTQVYPISDSSTTDIDSAISDWITHDNLKISSEVQTTSYIHKDQTTLSTDETSLNIQQGISSHITSKASPSSDDSNHQTPAAIPSFLKETIEKLKTIIDSSVGTLPCLPEPSRKEAMEIINQMEVLLTQPLQRCQWS</sequence>
<feature type="compositionally biased region" description="Polar residues" evidence="1">
    <location>
        <begin position="56"/>
        <end position="86"/>
    </location>
</feature>
<name>A0A4Y2L9B2_ARAVE</name>
<protein>
    <submittedName>
        <fullName evidence="2">Uncharacterized protein</fullName>
    </submittedName>
</protein>
<proteinExistence type="predicted"/>
<organism evidence="2 3">
    <name type="scientific">Araneus ventricosus</name>
    <name type="common">Orbweaver spider</name>
    <name type="synonym">Epeira ventricosa</name>
    <dbReference type="NCBI Taxonomy" id="182803"/>
    <lineage>
        <taxon>Eukaryota</taxon>
        <taxon>Metazoa</taxon>
        <taxon>Ecdysozoa</taxon>
        <taxon>Arthropoda</taxon>
        <taxon>Chelicerata</taxon>
        <taxon>Arachnida</taxon>
        <taxon>Araneae</taxon>
        <taxon>Araneomorphae</taxon>
        <taxon>Entelegynae</taxon>
        <taxon>Araneoidea</taxon>
        <taxon>Araneidae</taxon>
        <taxon>Araneus</taxon>
    </lineage>
</organism>
<evidence type="ECO:0000256" key="1">
    <source>
        <dbReference type="SAM" id="MobiDB-lite"/>
    </source>
</evidence>
<comment type="caution">
    <text evidence="2">The sequence shown here is derived from an EMBL/GenBank/DDBJ whole genome shotgun (WGS) entry which is preliminary data.</text>
</comment>
<gene>
    <name evidence="2" type="ORF">AVEN_237162_1</name>
</gene>
<accession>A0A4Y2L9B2</accession>
<dbReference type="AlphaFoldDB" id="A0A4Y2L9B2"/>
<reference evidence="2 3" key="1">
    <citation type="journal article" date="2019" name="Sci. Rep.">
        <title>Orb-weaving spider Araneus ventricosus genome elucidates the spidroin gene catalogue.</title>
        <authorList>
            <person name="Kono N."/>
            <person name="Nakamura H."/>
            <person name="Ohtoshi R."/>
            <person name="Moran D.A.P."/>
            <person name="Shinohara A."/>
            <person name="Yoshida Y."/>
            <person name="Fujiwara M."/>
            <person name="Mori M."/>
            <person name="Tomita M."/>
            <person name="Arakawa K."/>
        </authorList>
    </citation>
    <scope>NUCLEOTIDE SEQUENCE [LARGE SCALE GENOMIC DNA]</scope>
</reference>
<feature type="region of interest" description="Disordered" evidence="1">
    <location>
        <begin position="45"/>
        <end position="105"/>
    </location>
</feature>
<feature type="compositionally biased region" description="Polar residues" evidence="1">
    <location>
        <begin position="142"/>
        <end position="177"/>
    </location>
</feature>
<keyword evidence="3" id="KW-1185">Reference proteome</keyword>